<feature type="domain" description="AB hydrolase-1" evidence="1">
    <location>
        <begin position="44"/>
        <end position="288"/>
    </location>
</feature>
<sequence>MKHLISAVRTFILAFLLLGMGFSHSFAARNYSFAVKKEGHGKPIILIHGLYCSGAVWDETVAHYKNKYTCYELTLPGFAGQPPLKSDTILKSIAHELAGFIRDNKLEKPVIIGHSLGGWLAMQFGIMYPELPGKLVCVSTGPFLPAFMLGTNATADSARPMALQMKERMSSLSSDQIRNAQRYMLSSMISDTANIRKVMEMAALCDSYTQGEVMYELYTTDLRQQLNTITCPILALGDWSAYKDYGSTRNSVLENYKSQYQKAPQTVIAINDVAKHFIMMDQPGWFFEQLDAFLK</sequence>
<accession>A0A327W5Q9</accession>
<dbReference type="PANTHER" id="PTHR43798">
    <property type="entry name" value="MONOACYLGLYCEROL LIPASE"/>
    <property type="match status" value="1"/>
</dbReference>
<protein>
    <submittedName>
        <fullName evidence="2">Pimeloyl-ACP methyl ester carboxylesterase</fullName>
    </submittedName>
</protein>
<dbReference type="Proteomes" id="UP000249819">
    <property type="component" value="Unassembled WGS sequence"/>
</dbReference>
<dbReference type="EMBL" id="QLMA01000003">
    <property type="protein sequence ID" value="RAJ83680.1"/>
    <property type="molecule type" value="Genomic_DNA"/>
</dbReference>
<evidence type="ECO:0000313" key="3">
    <source>
        <dbReference type="Proteomes" id="UP000249819"/>
    </source>
</evidence>
<keyword evidence="3" id="KW-1185">Reference proteome</keyword>
<dbReference type="SUPFAM" id="SSF53474">
    <property type="entry name" value="alpha/beta-Hydrolases"/>
    <property type="match status" value="1"/>
</dbReference>
<name>A0A327W5Q9_9BACT</name>
<dbReference type="Pfam" id="PF12697">
    <property type="entry name" value="Abhydrolase_6"/>
    <property type="match status" value="1"/>
</dbReference>
<evidence type="ECO:0000259" key="1">
    <source>
        <dbReference type="Pfam" id="PF12697"/>
    </source>
</evidence>
<proteinExistence type="predicted"/>
<gene>
    <name evidence="2" type="ORF">CLV59_103652</name>
</gene>
<dbReference type="InterPro" id="IPR000073">
    <property type="entry name" value="AB_hydrolase_1"/>
</dbReference>
<dbReference type="InterPro" id="IPR050266">
    <property type="entry name" value="AB_hydrolase_sf"/>
</dbReference>
<dbReference type="OrthoDB" id="7172093at2"/>
<dbReference type="AlphaFoldDB" id="A0A327W5Q9"/>
<evidence type="ECO:0000313" key="2">
    <source>
        <dbReference type="EMBL" id="RAJ83680.1"/>
    </source>
</evidence>
<organism evidence="2 3">
    <name type="scientific">Chitinophaga dinghuensis</name>
    <dbReference type="NCBI Taxonomy" id="1539050"/>
    <lineage>
        <taxon>Bacteria</taxon>
        <taxon>Pseudomonadati</taxon>
        <taxon>Bacteroidota</taxon>
        <taxon>Chitinophagia</taxon>
        <taxon>Chitinophagales</taxon>
        <taxon>Chitinophagaceae</taxon>
        <taxon>Chitinophaga</taxon>
    </lineage>
</organism>
<dbReference type="RefSeq" id="WP_111592313.1">
    <property type="nucleotide sequence ID" value="NZ_QLMA01000003.1"/>
</dbReference>
<comment type="caution">
    <text evidence="2">The sequence shown here is derived from an EMBL/GenBank/DDBJ whole genome shotgun (WGS) entry which is preliminary data.</text>
</comment>
<reference evidence="2 3" key="1">
    <citation type="submission" date="2018-06" db="EMBL/GenBank/DDBJ databases">
        <title>Genomic Encyclopedia of Archaeal and Bacterial Type Strains, Phase II (KMG-II): from individual species to whole genera.</title>
        <authorList>
            <person name="Goeker M."/>
        </authorList>
    </citation>
    <scope>NUCLEOTIDE SEQUENCE [LARGE SCALE GENOMIC DNA]</scope>
    <source>
        <strain evidence="2 3">DSM 29821</strain>
    </source>
</reference>
<dbReference type="InterPro" id="IPR029058">
    <property type="entry name" value="AB_hydrolase_fold"/>
</dbReference>
<dbReference type="Gene3D" id="3.40.50.1820">
    <property type="entry name" value="alpha/beta hydrolase"/>
    <property type="match status" value="1"/>
</dbReference>